<dbReference type="Gene3D" id="2.60.120.10">
    <property type="entry name" value="Jelly Rolls"/>
    <property type="match status" value="1"/>
</dbReference>
<evidence type="ECO:0000256" key="1">
    <source>
        <dbReference type="ARBA" id="ARBA00022676"/>
    </source>
</evidence>
<dbReference type="Pfam" id="PF06865">
    <property type="entry name" value="Ppnp"/>
    <property type="match status" value="1"/>
</dbReference>
<dbReference type="AlphaFoldDB" id="A0A1Y0D2B7"/>
<sequence length="104" mass="11297">MTQFSNVTVIKQANVYDGGKVTSRVIQFADGSRKTLGIMLPGEYSFSTAAAELMEILAGELEVQLPGSELWLAIKGGESFEVPANASFNLKVTTLVDYCCSYYD</sequence>
<dbReference type="KEGG" id="opf:CBP31_01460"/>
<proteinExistence type="inferred from homology"/>
<evidence type="ECO:0000313" key="4">
    <source>
        <dbReference type="EMBL" id="ART81464.1"/>
    </source>
</evidence>
<dbReference type="GO" id="GO:0047975">
    <property type="term" value="F:guanosine phosphorylase activity"/>
    <property type="evidence" value="ECO:0007669"/>
    <property type="project" value="RHEA"/>
</dbReference>
<comment type="catalytic activity">
    <reaction evidence="3">
        <text>xanthosine + phosphate = alpha-D-ribose 1-phosphate + xanthine</text>
        <dbReference type="Rhea" id="RHEA:27638"/>
        <dbReference type="ChEBI" id="CHEBI:17712"/>
        <dbReference type="ChEBI" id="CHEBI:18107"/>
        <dbReference type="ChEBI" id="CHEBI:43474"/>
        <dbReference type="ChEBI" id="CHEBI:57720"/>
        <dbReference type="EC" id="2.4.2.1"/>
    </reaction>
</comment>
<dbReference type="EC" id="2.4.2.1" evidence="3"/>
<dbReference type="Proteomes" id="UP000243937">
    <property type="component" value="Chromosome"/>
</dbReference>
<evidence type="ECO:0000256" key="2">
    <source>
        <dbReference type="ARBA" id="ARBA00022679"/>
    </source>
</evidence>
<comment type="catalytic activity">
    <reaction evidence="3">
        <text>thymidine + phosphate = 2-deoxy-alpha-D-ribose 1-phosphate + thymine</text>
        <dbReference type="Rhea" id="RHEA:16037"/>
        <dbReference type="ChEBI" id="CHEBI:17748"/>
        <dbReference type="ChEBI" id="CHEBI:17821"/>
        <dbReference type="ChEBI" id="CHEBI:43474"/>
        <dbReference type="ChEBI" id="CHEBI:57259"/>
        <dbReference type="EC" id="2.4.2.2"/>
    </reaction>
</comment>
<comment type="catalytic activity">
    <reaction evidence="3">
        <text>a purine D-ribonucleoside + phosphate = a purine nucleobase + alpha-D-ribose 1-phosphate</text>
        <dbReference type="Rhea" id="RHEA:19805"/>
        <dbReference type="ChEBI" id="CHEBI:26386"/>
        <dbReference type="ChEBI" id="CHEBI:43474"/>
        <dbReference type="ChEBI" id="CHEBI:57720"/>
        <dbReference type="ChEBI" id="CHEBI:142355"/>
        <dbReference type="EC" id="2.4.2.1"/>
    </reaction>
</comment>
<dbReference type="RefSeq" id="WP_087034547.1">
    <property type="nucleotide sequence ID" value="NZ_CP021377.1"/>
</dbReference>
<comment type="catalytic activity">
    <reaction evidence="3">
        <text>uridine + phosphate = alpha-D-ribose 1-phosphate + uracil</text>
        <dbReference type="Rhea" id="RHEA:24388"/>
        <dbReference type="ChEBI" id="CHEBI:16704"/>
        <dbReference type="ChEBI" id="CHEBI:17568"/>
        <dbReference type="ChEBI" id="CHEBI:43474"/>
        <dbReference type="ChEBI" id="CHEBI:57720"/>
        <dbReference type="EC" id="2.4.2.2"/>
    </reaction>
</comment>
<comment type="catalytic activity">
    <reaction evidence="3">
        <text>guanosine + phosphate = alpha-D-ribose 1-phosphate + guanine</text>
        <dbReference type="Rhea" id="RHEA:13233"/>
        <dbReference type="ChEBI" id="CHEBI:16235"/>
        <dbReference type="ChEBI" id="CHEBI:16750"/>
        <dbReference type="ChEBI" id="CHEBI:43474"/>
        <dbReference type="ChEBI" id="CHEBI:57720"/>
        <dbReference type="EC" id="2.4.2.1"/>
    </reaction>
</comment>
<keyword evidence="5" id="KW-1185">Reference proteome</keyword>
<accession>A0A1Y0D2B7</accession>
<reference evidence="4 5" key="1">
    <citation type="journal article" date="2014" name="Int. J. Syst. Evol. Microbiol.">
        <title>Oceanisphaera profunda sp. nov., a marine bacterium isolated from deep-sea sediment, and emended description of the genus Oceanisphaera.</title>
        <authorList>
            <person name="Xu Z."/>
            <person name="Zhang X.Y."/>
            <person name="Su H.N."/>
            <person name="Yu Z.C."/>
            <person name="Liu C."/>
            <person name="Li H."/>
            <person name="Chen X.L."/>
            <person name="Song X.Y."/>
            <person name="Xie B.B."/>
            <person name="Qin Q.L."/>
            <person name="Zhou B.C."/>
            <person name="Shi M."/>
            <person name="Huang Y."/>
            <person name="Zhang Y.Z."/>
        </authorList>
    </citation>
    <scope>NUCLEOTIDE SEQUENCE [LARGE SCALE GENOMIC DNA]</scope>
    <source>
        <strain evidence="4 5">SM1222</strain>
    </source>
</reference>
<dbReference type="GO" id="GO:0009032">
    <property type="term" value="F:thymidine phosphorylase activity"/>
    <property type="evidence" value="ECO:0007669"/>
    <property type="project" value="RHEA"/>
</dbReference>
<name>A0A1Y0D2B7_9GAMM</name>
<comment type="similarity">
    <text evidence="3">Belongs to the nucleoside phosphorylase PpnP family.</text>
</comment>
<dbReference type="CDD" id="cd20296">
    <property type="entry name" value="cupin_PpnP-like"/>
    <property type="match status" value="1"/>
</dbReference>
<gene>
    <name evidence="3" type="primary">ppnP</name>
    <name evidence="4" type="ORF">CBP31_01460</name>
</gene>
<dbReference type="InterPro" id="IPR011051">
    <property type="entry name" value="RmlC_Cupin_sf"/>
</dbReference>
<dbReference type="GO" id="GO:0005829">
    <property type="term" value="C:cytosol"/>
    <property type="evidence" value="ECO:0007669"/>
    <property type="project" value="TreeGrafter"/>
</dbReference>
<dbReference type="InterPro" id="IPR014710">
    <property type="entry name" value="RmlC-like_jellyroll"/>
</dbReference>
<comment type="function">
    <text evidence="3">Catalyzes the phosphorolysis of diverse nucleosides, yielding D-ribose 1-phosphate and the respective free bases. Can use uridine, adenosine, guanosine, cytidine, thymidine, inosine and xanthosine as substrates. Also catalyzes the reverse reactions.</text>
</comment>
<comment type="catalytic activity">
    <reaction evidence="3">
        <text>inosine + phosphate = alpha-D-ribose 1-phosphate + hypoxanthine</text>
        <dbReference type="Rhea" id="RHEA:27646"/>
        <dbReference type="ChEBI" id="CHEBI:17368"/>
        <dbReference type="ChEBI" id="CHEBI:17596"/>
        <dbReference type="ChEBI" id="CHEBI:43474"/>
        <dbReference type="ChEBI" id="CHEBI:57720"/>
        <dbReference type="EC" id="2.4.2.1"/>
    </reaction>
</comment>
<dbReference type="SUPFAM" id="SSF51182">
    <property type="entry name" value="RmlC-like cupins"/>
    <property type="match status" value="1"/>
</dbReference>
<dbReference type="HAMAP" id="MF_01537">
    <property type="entry name" value="Nucleos_phosphorylase_PpnP"/>
    <property type="match status" value="1"/>
</dbReference>
<evidence type="ECO:0000256" key="3">
    <source>
        <dbReference type="HAMAP-Rule" id="MF_01537"/>
    </source>
</evidence>
<dbReference type="EMBL" id="CP021377">
    <property type="protein sequence ID" value="ART81464.1"/>
    <property type="molecule type" value="Genomic_DNA"/>
</dbReference>
<keyword evidence="1 3" id="KW-0328">Glycosyltransferase</keyword>
<dbReference type="OrthoDB" id="9793848at2"/>
<dbReference type="FunFam" id="2.60.120.10:FF:000016">
    <property type="entry name" value="Pyrimidine/purine nucleoside phosphorylase"/>
    <property type="match status" value="1"/>
</dbReference>
<protein>
    <recommendedName>
        <fullName evidence="3">Pyrimidine/purine nucleoside phosphorylase</fullName>
        <ecNumber evidence="3">2.4.2.1</ecNumber>
        <ecNumber evidence="3">2.4.2.2</ecNumber>
    </recommendedName>
    <alternativeName>
        <fullName evidence="3">Adenosine phosphorylase</fullName>
    </alternativeName>
    <alternativeName>
        <fullName evidence="3">Cytidine phosphorylase</fullName>
    </alternativeName>
    <alternativeName>
        <fullName evidence="3">Guanosine phosphorylase</fullName>
    </alternativeName>
    <alternativeName>
        <fullName evidence="3">Inosine phosphorylase</fullName>
    </alternativeName>
    <alternativeName>
        <fullName evidence="3">Thymidine phosphorylase</fullName>
    </alternativeName>
    <alternativeName>
        <fullName evidence="3">Uridine phosphorylase</fullName>
    </alternativeName>
    <alternativeName>
        <fullName evidence="3">Xanthosine phosphorylase</fullName>
    </alternativeName>
</protein>
<keyword evidence="2 3" id="KW-0808">Transferase</keyword>
<dbReference type="GO" id="GO:0004850">
    <property type="term" value="F:uridine phosphorylase activity"/>
    <property type="evidence" value="ECO:0007669"/>
    <property type="project" value="RHEA"/>
</dbReference>
<dbReference type="PANTHER" id="PTHR36540">
    <property type="entry name" value="PYRIMIDINE/PURINE NUCLEOSIDE PHOSPHORYLASE"/>
    <property type="match status" value="1"/>
</dbReference>
<comment type="catalytic activity">
    <reaction evidence="3">
        <text>cytidine + phosphate = cytosine + alpha-D-ribose 1-phosphate</text>
        <dbReference type="Rhea" id="RHEA:52540"/>
        <dbReference type="ChEBI" id="CHEBI:16040"/>
        <dbReference type="ChEBI" id="CHEBI:17562"/>
        <dbReference type="ChEBI" id="CHEBI:43474"/>
        <dbReference type="ChEBI" id="CHEBI:57720"/>
        <dbReference type="EC" id="2.4.2.2"/>
    </reaction>
</comment>
<dbReference type="InterPro" id="IPR009664">
    <property type="entry name" value="Ppnp"/>
</dbReference>
<organism evidence="4 5">
    <name type="scientific">Oceanisphaera profunda</name>
    <dbReference type="NCBI Taxonomy" id="1416627"/>
    <lineage>
        <taxon>Bacteria</taxon>
        <taxon>Pseudomonadati</taxon>
        <taxon>Pseudomonadota</taxon>
        <taxon>Gammaproteobacteria</taxon>
        <taxon>Aeromonadales</taxon>
        <taxon>Aeromonadaceae</taxon>
        <taxon>Oceanisphaera</taxon>
    </lineage>
</organism>
<dbReference type="GO" id="GO:0004731">
    <property type="term" value="F:purine-nucleoside phosphorylase activity"/>
    <property type="evidence" value="ECO:0007669"/>
    <property type="project" value="UniProtKB-UniRule"/>
</dbReference>
<evidence type="ECO:0000313" key="5">
    <source>
        <dbReference type="Proteomes" id="UP000243937"/>
    </source>
</evidence>
<comment type="catalytic activity">
    <reaction evidence="3">
        <text>adenosine + phosphate = alpha-D-ribose 1-phosphate + adenine</text>
        <dbReference type="Rhea" id="RHEA:27642"/>
        <dbReference type="ChEBI" id="CHEBI:16335"/>
        <dbReference type="ChEBI" id="CHEBI:16708"/>
        <dbReference type="ChEBI" id="CHEBI:43474"/>
        <dbReference type="ChEBI" id="CHEBI:57720"/>
        <dbReference type="EC" id="2.4.2.1"/>
    </reaction>
</comment>
<dbReference type="PANTHER" id="PTHR36540:SF1">
    <property type="entry name" value="PYRIMIDINE_PURINE NUCLEOSIDE PHOSPHORYLASE"/>
    <property type="match status" value="1"/>
</dbReference>
<dbReference type="EC" id="2.4.2.2" evidence="3"/>